<sequence>MEKLYSLLFGNEFALSVIGVPPPFEGSIIYDVSRPFKPALPVELIQHIIYLTALRSKPREKSRYDLLTISKSTRKLVFPVFFDTLELIGIERMISFVEIFVPESFFNKRNAQSHLITSTLKRLALVDKAPGNVQMSGLIIPTNLLDTIFFAPDHICVEIVQGCIGQRPDSEENHRLEQMNTSDTKDRPYPLPNLSVLIIEMSFVRRNIHPNPPLRTTLASIPDPQNRLFVRVSPYNTALPVDGMEGRVIGLTSNTTAISSRPSSSFTRDVWDVTDCIDWRTCDWDEAYIKERTGDNAL</sequence>
<organism evidence="1 2">
    <name type="scientific">Clathrus columnatus</name>
    <dbReference type="NCBI Taxonomy" id="1419009"/>
    <lineage>
        <taxon>Eukaryota</taxon>
        <taxon>Fungi</taxon>
        <taxon>Dikarya</taxon>
        <taxon>Basidiomycota</taxon>
        <taxon>Agaricomycotina</taxon>
        <taxon>Agaricomycetes</taxon>
        <taxon>Phallomycetidae</taxon>
        <taxon>Phallales</taxon>
        <taxon>Clathraceae</taxon>
        <taxon>Clathrus</taxon>
    </lineage>
</organism>
<reference evidence="1" key="1">
    <citation type="submission" date="2021-10" db="EMBL/GenBank/DDBJ databases">
        <title>De novo Genome Assembly of Clathrus columnatus (Basidiomycota, Fungi) Using Illumina and Nanopore Sequence Data.</title>
        <authorList>
            <person name="Ogiso-Tanaka E."/>
            <person name="Itagaki H."/>
            <person name="Hosoya T."/>
            <person name="Hosaka K."/>
        </authorList>
    </citation>
    <scope>NUCLEOTIDE SEQUENCE</scope>
    <source>
        <strain evidence="1">MO-923</strain>
    </source>
</reference>
<dbReference type="Proteomes" id="UP001050691">
    <property type="component" value="Unassembled WGS sequence"/>
</dbReference>
<comment type="caution">
    <text evidence="1">The sequence shown here is derived from an EMBL/GenBank/DDBJ whole genome shotgun (WGS) entry which is preliminary data.</text>
</comment>
<keyword evidence="2" id="KW-1185">Reference proteome</keyword>
<evidence type="ECO:0008006" key="3">
    <source>
        <dbReference type="Google" id="ProtNLM"/>
    </source>
</evidence>
<evidence type="ECO:0000313" key="2">
    <source>
        <dbReference type="Proteomes" id="UP001050691"/>
    </source>
</evidence>
<gene>
    <name evidence="1" type="ORF">Clacol_005804</name>
</gene>
<proteinExistence type="predicted"/>
<dbReference type="EMBL" id="BPWL01000006">
    <property type="protein sequence ID" value="GJJ11569.1"/>
    <property type="molecule type" value="Genomic_DNA"/>
</dbReference>
<name>A0AAV5AEF4_9AGAM</name>
<evidence type="ECO:0000313" key="1">
    <source>
        <dbReference type="EMBL" id="GJJ11569.1"/>
    </source>
</evidence>
<accession>A0AAV5AEF4</accession>
<protein>
    <recommendedName>
        <fullName evidence="3">F-box domain-containing protein</fullName>
    </recommendedName>
</protein>
<dbReference type="AlphaFoldDB" id="A0AAV5AEF4"/>